<dbReference type="GO" id="GO:0016853">
    <property type="term" value="F:isomerase activity"/>
    <property type="evidence" value="ECO:0007669"/>
    <property type="project" value="UniProtKB-KW"/>
</dbReference>
<dbReference type="PANTHER" id="PTHR12110">
    <property type="entry name" value="HYDROXYPYRUVATE ISOMERASE"/>
    <property type="match status" value="1"/>
</dbReference>
<accession>A0AAD0E7E3</accession>
<sequence>MALSVKDEVATNVGIDSYTFHRFFGEITKWEEPSQEQWKLKDFFDFADQQGVSFVSLQTVYLKNEIDTFKADIKNWLAKPNRTVVFTWGHPNGFDGGRKPEMLFDALYFLQVSHELGLPQMRIVLGNHWNFDMPVQERLETLRPLVKSMLVAAENFGIKISIENHADFLAVQLMEFIKEFNSPYLGMCLDLANVFRVGENPEQLLRDFNLDKVFMIQAKDVRKIEGHEHPTGWWPSQFFGSGDVGLMNCMKVLKEKNFSSPVVAEISNLFTDLEVKEVAAQAVAYLARELNT</sequence>
<evidence type="ECO:0000259" key="1">
    <source>
        <dbReference type="Pfam" id="PF01261"/>
    </source>
</evidence>
<dbReference type="SUPFAM" id="SSF51658">
    <property type="entry name" value="Xylose isomerase-like"/>
    <property type="match status" value="1"/>
</dbReference>
<dbReference type="AlphaFoldDB" id="A0AAD0E7E3"/>
<dbReference type="Gene3D" id="3.20.20.150">
    <property type="entry name" value="Divalent-metal-dependent TIM barrel enzymes"/>
    <property type="match status" value="1"/>
</dbReference>
<organism evidence="2 3">
    <name type="scientific">Candidatus Planktophila versatilis</name>
    <dbReference type="NCBI Taxonomy" id="1884905"/>
    <lineage>
        <taxon>Bacteria</taxon>
        <taxon>Bacillati</taxon>
        <taxon>Actinomycetota</taxon>
        <taxon>Actinomycetes</taxon>
        <taxon>Candidatus Nanopelagicales</taxon>
        <taxon>Candidatus Nanopelagicaceae</taxon>
        <taxon>Candidatus Planktophila</taxon>
    </lineage>
</organism>
<dbReference type="Proteomes" id="UP000217194">
    <property type="component" value="Chromosome"/>
</dbReference>
<evidence type="ECO:0000313" key="2">
    <source>
        <dbReference type="EMBL" id="ASY23156.1"/>
    </source>
</evidence>
<dbReference type="InterPro" id="IPR013022">
    <property type="entry name" value="Xyl_isomerase-like_TIM-brl"/>
</dbReference>
<feature type="domain" description="Xylose isomerase-like TIM barrel" evidence="1">
    <location>
        <begin position="110"/>
        <end position="285"/>
    </location>
</feature>
<keyword evidence="2" id="KW-0413">Isomerase</keyword>
<proteinExistence type="predicted"/>
<dbReference type="InterPro" id="IPR036237">
    <property type="entry name" value="Xyl_isomerase-like_sf"/>
</dbReference>
<dbReference type="Pfam" id="PF01261">
    <property type="entry name" value="AP_endonuc_2"/>
    <property type="match status" value="1"/>
</dbReference>
<gene>
    <name evidence="2" type="ORF">A1sIIB76_06455</name>
</gene>
<dbReference type="EMBL" id="CP016778">
    <property type="protein sequence ID" value="ASY23156.1"/>
    <property type="molecule type" value="Genomic_DNA"/>
</dbReference>
<protein>
    <submittedName>
        <fullName evidence="2">Sugar phosphate isomerase</fullName>
    </submittedName>
</protein>
<reference evidence="2 3" key="1">
    <citation type="submission" date="2016-07" db="EMBL/GenBank/DDBJ databases">
        <title>High microdiversification within the ubiquitous acI lineage of Actinobacteria.</title>
        <authorList>
            <person name="Neuenschwander S.M."/>
            <person name="Salcher M."/>
            <person name="Ghai R."/>
            <person name="Pernthaler J."/>
        </authorList>
    </citation>
    <scope>NUCLEOTIDE SEQUENCE [LARGE SCALE GENOMIC DNA]</scope>
    <source>
        <strain evidence="2">MMS-IIB-76</strain>
    </source>
</reference>
<evidence type="ECO:0000313" key="3">
    <source>
        <dbReference type="Proteomes" id="UP000217194"/>
    </source>
</evidence>
<name>A0AAD0E7E3_9ACTN</name>
<dbReference type="InterPro" id="IPR050312">
    <property type="entry name" value="IolE/XylAMocC-like"/>
</dbReference>